<feature type="signal peptide" evidence="1">
    <location>
        <begin position="1"/>
        <end position="21"/>
    </location>
</feature>
<comment type="caution">
    <text evidence="2">The sequence shown here is derived from an EMBL/GenBank/DDBJ whole genome shotgun (WGS) entry which is preliminary data.</text>
</comment>
<keyword evidence="3" id="KW-1185">Reference proteome</keyword>
<dbReference type="Proteomes" id="UP001602322">
    <property type="component" value="Unassembled WGS sequence"/>
</dbReference>
<protein>
    <submittedName>
        <fullName evidence="2">DUF5707 domain-containing protein</fullName>
    </submittedName>
</protein>
<proteinExistence type="predicted"/>
<evidence type="ECO:0000256" key="1">
    <source>
        <dbReference type="SAM" id="SignalP"/>
    </source>
</evidence>
<dbReference type="EMBL" id="JBIBEG010000004">
    <property type="protein sequence ID" value="MFF5897942.1"/>
    <property type="molecule type" value="Genomic_DNA"/>
</dbReference>
<evidence type="ECO:0000313" key="2">
    <source>
        <dbReference type="EMBL" id="MFF5897942.1"/>
    </source>
</evidence>
<keyword evidence="1" id="KW-0732">Signal</keyword>
<feature type="chain" id="PRO_5046441390" evidence="1">
    <location>
        <begin position="22"/>
        <end position="148"/>
    </location>
</feature>
<evidence type="ECO:0000313" key="3">
    <source>
        <dbReference type="Proteomes" id="UP001602322"/>
    </source>
</evidence>
<dbReference type="Pfam" id="PF18968">
    <property type="entry name" value="DUF5707"/>
    <property type="match status" value="1"/>
</dbReference>
<accession>A0ABW6X781</accession>
<dbReference type="RefSeq" id="WP_387903657.1">
    <property type="nucleotide sequence ID" value="NZ_JBIBEG010000004.1"/>
</dbReference>
<organism evidence="2 3">
    <name type="scientific">Streptomyces argenteolus</name>
    <dbReference type="NCBI Taxonomy" id="67274"/>
    <lineage>
        <taxon>Bacteria</taxon>
        <taxon>Bacillati</taxon>
        <taxon>Actinomycetota</taxon>
        <taxon>Actinomycetes</taxon>
        <taxon>Kitasatosporales</taxon>
        <taxon>Streptomycetaceae</taxon>
        <taxon>Streptomyces</taxon>
    </lineage>
</organism>
<name>A0ABW6X781_9ACTN</name>
<gene>
    <name evidence="2" type="ORF">ACFY8O_18680</name>
</gene>
<sequence length="148" mass="15421">MSKRFLILSLIGAAAIGAVTAGGLAIASTSEEPTLEKSAVSYVAPADGKAGALTFTTDVRDDSGVRGLKVVAWPASSKLDPTEAEMRHVESATCRVTSDTSSRCTYTLKVDGEAAELVRGTWYVSALATSEDQGTVFVSRAATFDVAR</sequence>
<dbReference type="InterPro" id="IPR043761">
    <property type="entry name" value="DUF5707"/>
</dbReference>
<reference evidence="2 3" key="1">
    <citation type="submission" date="2024-10" db="EMBL/GenBank/DDBJ databases">
        <title>The Natural Products Discovery Center: Release of the First 8490 Sequenced Strains for Exploring Actinobacteria Biosynthetic Diversity.</title>
        <authorList>
            <person name="Kalkreuter E."/>
            <person name="Kautsar S.A."/>
            <person name="Yang D."/>
            <person name="Bader C.D."/>
            <person name="Teijaro C.N."/>
            <person name="Fluegel L."/>
            <person name="Davis C.M."/>
            <person name="Simpson J.R."/>
            <person name="Lauterbach L."/>
            <person name="Steele A.D."/>
            <person name="Gui C."/>
            <person name="Meng S."/>
            <person name="Li G."/>
            <person name="Viehrig K."/>
            <person name="Ye F."/>
            <person name="Su P."/>
            <person name="Kiefer A.F."/>
            <person name="Nichols A."/>
            <person name="Cepeda A.J."/>
            <person name="Yan W."/>
            <person name="Fan B."/>
            <person name="Jiang Y."/>
            <person name="Adhikari A."/>
            <person name="Zheng C.-J."/>
            <person name="Schuster L."/>
            <person name="Cowan T.M."/>
            <person name="Smanski M.J."/>
            <person name="Chevrette M.G."/>
            <person name="De Carvalho L.P.S."/>
            <person name="Shen B."/>
        </authorList>
    </citation>
    <scope>NUCLEOTIDE SEQUENCE [LARGE SCALE GENOMIC DNA]</scope>
    <source>
        <strain evidence="2 3">NPDC012540</strain>
    </source>
</reference>